<gene>
    <name evidence="1" type="ORF">M2350_003082</name>
</gene>
<proteinExistence type="predicted"/>
<reference evidence="1 2" key="1">
    <citation type="submission" date="2022-08" db="EMBL/GenBank/DDBJ databases">
        <title>Bacterial and archaeal communities from various locations to study Microbial Dark Matter (Phase II).</title>
        <authorList>
            <person name="Stepanauskas R."/>
        </authorList>
    </citation>
    <scope>NUCLEOTIDE SEQUENCE [LARGE SCALE GENOMIC DNA]</scope>
    <source>
        <strain evidence="1 2">PD1</strain>
    </source>
</reference>
<protein>
    <recommendedName>
        <fullName evidence="3">DUF4015 domain-containing protein</fullName>
    </recommendedName>
</protein>
<organism evidence="1 2">
    <name type="scientific">Candidatus Fervidibacter sacchari</name>
    <dbReference type="NCBI Taxonomy" id="1448929"/>
    <lineage>
        <taxon>Bacteria</taxon>
        <taxon>Candidatus Fervidibacterota</taxon>
        <taxon>Candidatus Fervidibacter</taxon>
    </lineage>
</organism>
<name>A0ABT2ERQ8_9BACT</name>
<accession>A0ABT2ERQ8</accession>
<evidence type="ECO:0008006" key="3">
    <source>
        <dbReference type="Google" id="ProtNLM"/>
    </source>
</evidence>
<dbReference type="Proteomes" id="UP001204798">
    <property type="component" value="Unassembled WGS sequence"/>
</dbReference>
<sequence>MKLGITLRKPDEKLAANFDLVLFPVRQVTGQTSTANATAKFRPVISCFGHTPLASKFPHLVAVSEDGLPALPGKHNLRDGFAWGWICPNVDEYRNELIQFVKQVVRENWEGLHLDSAQFPEANYCHCHRCKAKFAQSGINDWHEWRVSVITDWVATVAKEAGKPLSLTVHPDPYFLRERFGIDLNLLKPYLEWCMVPLYCLTYDLTYWLDTLLYAFVRLSPVPVFVELYAVEPPAVGVLKALATVSKFPIAGVIFYDPYGKKVRELAKILRENKNVRELVASHPTRNFRELAERIAEWR</sequence>
<evidence type="ECO:0000313" key="1">
    <source>
        <dbReference type="EMBL" id="MCS3920647.1"/>
    </source>
</evidence>
<evidence type="ECO:0000313" key="2">
    <source>
        <dbReference type="Proteomes" id="UP001204798"/>
    </source>
</evidence>
<dbReference type="EMBL" id="JANUCP010000006">
    <property type="protein sequence ID" value="MCS3920647.1"/>
    <property type="molecule type" value="Genomic_DNA"/>
</dbReference>
<comment type="caution">
    <text evidence="1">The sequence shown here is derived from an EMBL/GenBank/DDBJ whole genome shotgun (WGS) entry which is preliminary data.</text>
</comment>
<keyword evidence="2" id="KW-1185">Reference proteome</keyword>
<dbReference type="RefSeq" id="WP_259100561.1">
    <property type="nucleotide sequence ID" value="NZ_CP130454.1"/>
</dbReference>